<reference evidence="1" key="1">
    <citation type="journal article" date="2021" name="Sci. Rep.">
        <title>Diploid genomic architecture of Nitzschia inconspicua, an elite biomass production diatom.</title>
        <authorList>
            <person name="Oliver A."/>
            <person name="Podell S."/>
            <person name="Pinowska A."/>
            <person name="Traller J.C."/>
            <person name="Smith S.R."/>
            <person name="McClure R."/>
            <person name="Beliaev A."/>
            <person name="Bohutskyi P."/>
            <person name="Hill E.A."/>
            <person name="Rabines A."/>
            <person name="Zheng H."/>
            <person name="Allen L.Z."/>
            <person name="Kuo A."/>
            <person name="Grigoriev I.V."/>
            <person name="Allen A.E."/>
            <person name="Hazlebeck D."/>
            <person name="Allen E.E."/>
        </authorList>
    </citation>
    <scope>NUCLEOTIDE SEQUENCE</scope>
    <source>
        <strain evidence="1">Hildebrandi</strain>
    </source>
</reference>
<evidence type="ECO:0000313" key="2">
    <source>
        <dbReference type="Proteomes" id="UP000693970"/>
    </source>
</evidence>
<dbReference type="Proteomes" id="UP000693970">
    <property type="component" value="Unassembled WGS sequence"/>
</dbReference>
<dbReference type="EMBL" id="JAGRRH010000002">
    <property type="protein sequence ID" value="KAG7373495.1"/>
    <property type="molecule type" value="Genomic_DNA"/>
</dbReference>
<organism evidence="1 2">
    <name type="scientific">Nitzschia inconspicua</name>
    <dbReference type="NCBI Taxonomy" id="303405"/>
    <lineage>
        <taxon>Eukaryota</taxon>
        <taxon>Sar</taxon>
        <taxon>Stramenopiles</taxon>
        <taxon>Ochrophyta</taxon>
        <taxon>Bacillariophyta</taxon>
        <taxon>Bacillariophyceae</taxon>
        <taxon>Bacillariophycidae</taxon>
        <taxon>Bacillariales</taxon>
        <taxon>Bacillariaceae</taxon>
        <taxon>Nitzschia</taxon>
    </lineage>
</organism>
<accession>A0A9K3Q7Q3</accession>
<evidence type="ECO:0000313" key="1">
    <source>
        <dbReference type="EMBL" id="KAG7373495.1"/>
    </source>
</evidence>
<keyword evidence="2" id="KW-1185">Reference proteome</keyword>
<reference evidence="1" key="2">
    <citation type="submission" date="2021-04" db="EMBL/GenBank/DDBJ databases">
        <authorList>
            <person name="Podell S."/>
        </authorList>
    </citation>
    <scope>NUCLEOTIDE SEQUENCE</scope>
    <source>
        <strain evidence="1">Hildebrandi</strain>
    </source>
</reference>
<proteinExistence type="predicted"/>
<name>A0A9K3Q7Q3_9STRA</name>
<dbReference type="PANTHER" id="PTHR46504">
    <property type="entry name" value="TRNASE Z TRZ1"/>
    <property type="match status" value="1"/>
</dbReference>
<protein>
    <submittedName>
        <fullName evidence="1">Metallo-beta-lactamase superfamily protein</fullName>
    </submittedName>
</protein>
<dbReference type="AlphaFoldDB" id="A0A9K3Q7Q3"/>
<dbReference type="OrthoDB" id="43820at2759"/>
<dbReference type="PANTHER" id="PTHR46504:SF2">
    <property type="entry name" value="TRNASE Z TRZ1"/>
    <property type="match status" value="1"/>
</dbReference>
<sequence>MMLADTCQVAIGKVLSKFSNENSLSKNRNDSKKNKKKNDETMLIGRSRAGDATAFAIPSLRWMLDCGAIIQGWTPKVIFLTHAHSDHVHFLSHFLVKNIDNSTSPPTVYLPKESLPYVKAHLEAYKAMISCGISGEDEDDPMDINLDDYLHPLNPKDEFIIHQAGANKFRVRALQMHHRVPCLGYSMFRIRSKLKQEFVGLSAQEIGQLKRNGIEITVEEEEPFLCFLGDTTVKVFEYHPEILQQHHTVVTECSFLDTASYQRAIQTTHMHWDDLQPHVASHPDTMFLLTHFSLKYPTLSIRQLFRNAQFFYRNVHPMLIEREIDEQWAKSVDEQDKEEVPPKCLCRICSAALVPHEAASR</sequence>
<gene>
    <name evidence="1" type="ORF">IV203_034219</name>
</gene>
<comment type="caution">
    <text evidence="1">The sequence shown here is derived from an EMBL/GenBank/DDBJ whole genome shotgun (WGS) entry which is preliminary data.</text>
</comment>